<dbReference type="InterPro" id="IPR013656">
    <property type="entry name" value="PAS_4"/>
</dbReference>
<dbReference type="NCBIfam" id="TIGR00229">
    <property type="entry name" value="sensory_box"/>
    <property type="match status" value="1"/>
</dbReference>
<dbReference type="InterPro" id="IPR036890">
    <property type="entry name" value="HATPase_C_sf"/>
</dbReference>
<feature type="transmembrane region" description="Helical" evidence="8">
    <location>
        <begin position="32"/>
        <end position="51"/>
    </location>
</feature>
<evidence type="ECO:0000256" key="6">
    <source>
        <dbReference type="ARBA" id="ARBA00023012"/>
    </source>
</evidence>
<dbReference type="PROSITE" id="PS50113">
    <property type="entry name" value="PAC"/>
    <property type="match status" value="1"/>
</dbReference>
<dbReference type="PROSITE" id="PS50109">
    <property type="entry name" value="HIS_KIN"/>
    <property type="match status" value="1"/>
</dbReference>
<evidence type="ECO:0000256" key="3">
    <source>
        <dbReference type="ARBA" id="ARBA00022553"/>
    </source>
</evidence>
<feature type="transmembrane region" description="Helical" evidence="8">
    <location>
        <begin position="63"/>
        <end position="84"/>
    </location>
</feature>
<dbReference type="PANTHER" id="PTHR45453:SF1">
    <property type="entry name" value="PHOSPHATE REGULON SENSOR PROTEIN PHOR"/>
    <property type="match status" value="1"/>
</dbReference>
<feature type="transmembrane region" description="Helical" evidence="8">
    <location>
        <begin position="96"/>
        <end position="114"/>
    </location>
</feature>
<evidence type="ECO:0000256" key="5">
    <source>
        <dbReference type="ARBA" id="ARBA00022777"/>
    </source>
</evidence>
<protein>
    <recommendedName>
        <fullName evidence="2">histidine kinase</fullName>
        <ecNumber evidence="2">2.7.13.3</ecNumber>
    </recommendedName>
</protein>
<dbReference type="SMART" id="SM00387">
    <property type="entry name" value="HATPase_c"/>
    <property type="match status" value="1"/>
</dbReference>
<keyword evidence="4" id="KW-0808">Transferase</keyword>
<keyword evidence="7 8" id="KW-0472">Membrane</keyword>
<evidence type="ECO:0000259" key="9">
    <source>
        <dbReference type="PROSITE" id="PS50109"/>
    </source>
</evidence>
<dbReference type="SUPFAM" id="SSF55874">
    <property type="entry name" value="ATPase domain of HSP90 chaperone/DNA topoisomerase II/histidine kinase"/>
    <property type="match status" value="1"/>
</dbReference>
<name>A0ABV6FU00_9BACT</name>
<keyword evidence="6" id="KW-0902">Two-component regulatory system</keyword>
<accession>A0ABV6FU00</accession>
<evidence type="ECO:0000256" key="1">
    <source>
        <dbReference type="ARBA" id="ARBA00000085"/>
    </source>
</evidence>
<dbReference type="EMBL" id="JBHLWI010000032">
    <property type="protein sequence ID" value="MFC0263358.1"/>
    <property type="molecule type" value="Genomic_DNA"/>
</dbReference>
<dbReference type="Pfam" id="PF16927">
    <property type="entry name" value="HisKA_7TM"/>
    <property type="match status" value="1"/>
</dbReference>
<proteinExistence type="predicted"/>
<dbReference type="InterPro" id="IPR035965">
    <property type="entry name" value="PAS-like_dom_sf"/>
</dbReference>
<dbReference type="Pfam" id="PF02518">
    <property type="entry name" value="HATPase_c"/>
    <property type="match status" value="1"/>
</dbReference>
<keyword evidence="12" id="KW-1185">Reference proteome</keyword>
<feature type="domain" description="Histidine kinase" evidence="9">
    <location>
        <begin position="368"/>
        <end position="583"/>
    </location>
</feature>
<keyword evidence="8" id="KW-0812">Transmembrane</keyword>
<feature type="transmembrane region" description="Helical" evidence="8">
    <location>
        <begin position="144"/>
        <end position="167"/>
    </location>
</feature>
<gene>
    <name evidence="11" type="ORF">ACFFIP_11765</name>
</gene>
<dbReference type="Pfam" id="PF08448">
    <property type="entry name" value="PAS_4"/>
    <property type="match status" value="1"/>
</dbReference>
<dbReference type="InterPro" id="IPR005467">
    <property type="entry name" value="His_kinase_dom"/>
</dbReference>
<evidence type="ECO:0000256" key="4">
    <source>
        <dbReference type="ARBA" id="ARBA00022679"/>
    </source>
</evidence>
<organism evidence="11 12">
    <name type="scientific">Fontibacter flavus</name>
    <dbReference type="NCBI Taxonomy" id="654838"/>
    <lineage>
        <taxon>Bacteria</taxon>
        <taxon>Pseudomonadati</taxon>
        <taxon>Bacteroidota</taxon>
        <taxon>Cytophagia</taxon>
        <taxon>Cytophagales</taxon>
        <taxon>Cyclobacteriaceae</taxon>
        <taxon>Fontibacter</taxon>
    </lineage>
</organism>
<evidence type="ECO:0000256" key="2">
    <source>
        <dbReference type="ARBA" id="ARBA00012438"/>
    </source>
</evidence>
<dbReference type="EC" id="2.7.13.3" evidence="2"/>
<dbReference type="InterPro" id="IPR003594">
    <property type="entry name" value="HATPase_dom"/>
</dbReference>
<feature type="transmembrane region" description="Helical" evidence="8">
    <location>
        <begin position="210"/>
        <end position="228"/>
    </location>
</feature>
<sequence>MNFNLFSLILLSSGLLVAGISAVIIRQSKGVIQWFAITMMLVAIWAIGYGLELSSLSLEDMLVWIKLEYIGISFAPATWLWFCLQYVGFERWNKTKVFYSIFLIPILTFSLVLTNDWHHFHYAKTSLDLETASFPLLVIKAGPWYFVHVGYFYLALLLGNLLLFSRFKDKDTFFRKQTYLLISAGTIPWLINMTYMLGLGPFKHIDLTPFAFLFLYIIVGIALIKFRLFNIRPIARDKIFNALDKGVLVFDSQKQVIDYNPFMASILMYPKKSLVGIKLNRLFEDKPIIEEAFDSQKNQKTEIELNHNGLQKKYGVNITPIFDSKGNFNGSIIMFDDITEEKEISERLSKQTEELKNLNSLKDKLFTIISHDLKGPIFGIRELVKMTNEGLISQEEFFELMPEISKNMDSVSILLENLLAWTSAQMKGEFIQKKLFNIGPLIDQQEALFKKFANDKQIVLKTEKDGKLEVFADKNMIDLIIRNLLSNAVKFCGRGDQILLSATEQLDAVSIQVIDTGMGIPEENLKKLNLGESFTTRGKNKETGTGLGLILVKDYITKNGGTLHIKSELNKGSVFSFNLPKSAH</sequence>
<comment type="catalytic activity">
    <reaction evidence="1">
        <text>ATP + protein L-histidine = ADP + protein N-phospho-L-histidine.</text>
        <dbReference type="EC" id="2.7.13.3"/>
    </reaction>
</comment>
<dbReference type="RefSeq" id="WP_382387844.1">
    <property type="nucleotide sequence ID" value="NZ_JBHLWI010000032.1"/>
</dbReference>
<keyword evidence="3" id="KW-0597">Phosphoprotein</keyword>
<feature type="transmembrane region" description="Helical" evidence="8">
    <location>
        <begin position="179"/>
        <end position="198"/>
    </location>
</feature>
<evidence type="ECO:0000313" key="12">
    <source>
        <dbReference type="Proteomes" id="UP001589797"/>
    </source>
</evidence>
<dbReference type="InterPro" id="IPR050351">
    <property type="entry name" value="BphY/WalK/GraS-like"/>
</dbReference>
<evidence type="ECO:0000256" key="8">
    <source>
        <dbReference type="SAM" id="Phobius"/>
    </source>
</evidence>
<dbReference type="InterPro" id="IPR000700">
    <property type="entry name" value="PAS-assoc_C"/>
</dbReference>
<dbReference type="InterPro" id="IPR031621">
    <property type="entry name" value="HisKA_7TM"/>
</dbReference>
<keyword evidence="8" id="KW-1133">Transmembrane helix</keyword>
<dbReference type="Gene3D" id="3.30.565.10">
    <property type="entry name" value="Histidine kinase-like ATPase, C-terminal domain"/>
    <property type="match status" value="1"/>
</dbReference>
<dbReference type="InterPro" id="IPR036097">
    <property type="entry name" value="HisK_dim/P_sf"/>
</dbReference>
<dbReference type="InterPro" id="IPR004358">
    <property type="entry name" value="Sig_transdc_His_kin-like_C"/>
</dbReference>
<dbReference type="GO" id="GO:0016301">
    <property type="term" value="F:kinase activity"/>
    <property type="evidence" value="ECO:0007669"/>
    <property type="project" value="UniProtKB-KW"/>
</dbReference>
<evidence type="ECO:0000259" key="10">
    <source>
        <dbReference type="PROSITE" id="PS50113"/>
    </source>
</evidence>
<dbReference type="Gene3D" id="3.30.450.20">
    <property type="entry name" value="PAS domain"/>
    <property type="match status" value="1"/>
</dbReference>
<comment type="caution">
    <text evidence="11">The sequence shown here is derived from an EMBL/GenBank/DDBJ whole genome shotgun (WGS) entry which is preliminary data.</text>
</comment>
<feature type="transmembrane region" description="Helical" evidence="8">
    <location>
        <begin position="6"/>
        <end position="25"/>
    </location>
</feature>
<dbReference type="PANTHER" id="PTHR45453">
    <property type="entry name" value="PHOSPHATE REGULON SENSOR PROTEIN PHOR"/>
    <property type="match status" value="1"/>
</dbReference>
<dbReference type="InterPro" id="IPR000014">
    <property type="entry name" value="PAS"/>
</dbReference>
<dbReference type="Gene3D" id="1.10.287.130">
    <property type="match status" value="1"/>
</dbReference>
<dbReference type="CDD" id="cd00082">
    <property type="entry name" value="HisKA"/>
    <property type="match status" value="1"/>
</dbReference>
<feature type="domain" description="PAC" evidence="10">
    <location>
        <begin position="297"/>
        <end position="350"/>
    </location>
</feature>
<evidence type="ECO:0000313" key="11">
    <source>
        <dbReference type="EMBL" id="MFC0263358.1"/>
    </source>
</evidence>
<evidence type="ECO:0000256" key="7">
    <source>
        <dbReference type="ARBA" id="ARBA00023136"/>
    </source>
</evidence>
<dbReference type="CDD" id="cd00130">
    <property type="entry name" value="PAS"/>
    <property type="match status" value="1"/>
</dbReference>
<dbReference type="InterPro" id="IPR003661">
    <property type="entry name" value="HisK_dim/P_dom"/>
</dbReference>
<reference evidence="11 12" key="1">
    <citation type="submission" date="2024-09" db="EMBL/GenBank/DDBJ databases">
        <authorList>
            <person name="Sun Q."/>
            <person name="Mori K."/>
        </authorList>
    </citation>
    <scope>NUCLEOTIDE SEQUENCE [LARGE SCALE GENOMIC DNA]</scope>
    <source>
        <strain evidence="11 12">CCM 7650</strain>
    </source>
</reference>
<dbReference type="Proteomes" id="UP001589797">
    <property type="component" value="Unassembled WGS sequence"/>
</dbReference>
<keyword evidence="5 11" id="KW-0418">Kinase</keyword>
<dbReference type="PRINTS" id="PR00344">
    <property type="entry name" value="BCTRLSENSOR"/>
</dbReference>
<dbReference type="SUPFAM" id="SSF47384">
    <property type="entry name" value="Homodimeric domain of signal transducing histidine kinase"/>
    <property type="match status" value="1"/>
</dbReference>
<dbReference type="SUPFAM" id="SSF55785">
    <property type="entry name" value="PYP-like sensor domain (PAS domain)"/>
    <property type="match status" value="1"/>
</dbReference>